<dbReference type="GO" id="GO:0008270">
    <property type="term" value="F:zinc ion binding"/>
    <property type="evidence" value="ECO:0007669"/>
    <property type="project" value="UniProtKB-KW"/>
</dbReference>
<evidence type="ECO:0000256" key="9">
    <source>
        <dbReference type="RuleBase" id="RU369094"/>
    </source>
</evidence>
<feature type="region of interest" description="Disordered" evidence="10">
    <location>
        <begin position="1"/>
        <end position="25"/>
    </location>
</feature>
<keyword evidence="1 9" id="KW-0479">Metal-binding</keyword>
<proteinExistence type="predicted"/>
<evidence type="ECO:0000256" key="7">
    <source>
        <dbReference type="ARBA" id="ARBA00023242"/>
    </source>
</evidence>
<comment type="function">
    <text evidence="9">Transcription factor that binds specifically to a 5'-AA[AG]G-3' consensus core sequence.</text>
</comment>
<name>A0ABD3U9E7_9LAMI</name>
<dbReference type="Proteomes" id="UP001634393">
    <property type="component" value="Unassembled WGS sequence"/>
</dbReference>
<protein>
    <recommendedName>
        <fullName evidence="9">Dof zinc finger protein</fullName>
    </recommendedName>
</protein>
<dbReference type="GO" id="GO:0005634">
    <property type="term" value="C:nucleus"/>
    <property type="evidence" value="ECO:0007669"/>
    <property type="project" value="UniProtKB-SubCell"/>
</dbReference>
<evidence type="ECO:0000256" key="10">
    <source>
        <dbReference type="SAM" id="MobiDB-lite"/>
    </source>
</evidence>
<evidence type="ECO:0000256" key="6">
    <source>
        <dbReference type="ARBA" id="ARBA00023163"/>
    </source>
</evidence>
<sequence>MSPSDNNTGKDETEKSRKTASSSVNGRINCPRCDSANTKFCYYNNYSPTQPRHFCKTCRRYWTKGGALRNVPIGGACRRNKNNNNNNKKIIMSSSKSSSARNISTDHSIDAGSTTGMKFIQGLSPAMDFQFGGGGIQFSNKFAHNNNFNHFSSFGDLQTTTSINGNNIMGFGCLEMGSLSCIESLSSINQELHWKLLQQRLMGMGSMLFVGENNNNNNNQKEVLLQKQTQPINLFLENSSKSESCGIGTSRKDGTGNANLSTEWFFDNSYGHEVDPITNGSNNLIDDNNYQIEWINSSIMEPF</sequence>
<reference evidence="12 13" key="1">
    <citation type="submission" date="2024-12" db="EMBL/GenBank/DDBJ databases">
        <title>The unique morphological basis and parallel evolutionary history of personate flowers in Penstemon.</title>
        <authorList>
            <person name="Depatie T.H."/>
            <person name="Wessinger C.A."/>
        </authorList>
    </citation>
    <scope>NUCLEOTIDE SEQUENCE [LARGE SCALE GENOMIC DNA]</scope>
    <source>
        <strain evidence="12">WTNN_2</strain>
        <tissue evidence="12">Leaf</tissue>
    </source>
</reference>
<dbReference type="PANTHER" id="PTHR31992">
    <property type="entry name" value="DOF ZINC FINGER PROTEIN DOF1.4-RELATED"/>
    <property type="match status" value="1"/>
</dbReference>
<gene>
    <name evidence="12" type="ORF">ACJIZ3_002516</name>
</gene>
<accession>A0ABD3U9E7</accession>
<dbReference type="PROSITE" id="PS50884">
    <property type="entry name" value="ZF_DOF_2"/>
    <property type="match status" value="1"/>
</dbReference>
<organism evidence="12 13">
    <name type="scientific">Penstemon smallii</name>
    <dbReference type="NCBI Taxonomy" id="265156"/>
    <lineage>
        <taxon>Eukaryota</taxon>
        <taxon>Viridiplantae</taxon>
        <taxon>Streptophyta</taxon>
        <taxon>Embryophyta</taxon>
        <taxon>Tracheophyta</taxon>
        <taxon>Spermatophyta</taxon>
        <taxon>Magnoliopsida</taxon>
        <taxon>eudicotyledons</taxon>
        <taxon>Gunneridae</taxon>
        <taxon>Pentapetalae</taxon>
        <taxon>asterids</taxon>
        <taxon>lamiids</taxon>
        <taxon>Lamiales</taxon>
        <taxon>Plantaginaceae</taxon>
        <taxon>Cheloneae</taxon>
        <taxon>Penstemon</taxon>
    </lineage>
</organism>
<keyword evidence="3 9" id="KW-0862">Zinc</keyword>
<dbReference type="EMBL" id="JBJXBP010000002">
    <property type="protein sequence ID" value="KAL3845113.1"/>
    <property type="molecule type" value="Genomic_DNA"/>
</dbReference>
<evidence type="ECO:0000256" key="8">
    <source>
        <dbReference type="PROSITE-ProRule" id="PRU00071"/>
    </source>
</evidence>
<evidence type="ECO:0000256" key="1">
    <source>
        <dbReference type="ARBA" id="ARBA00022723"/>
    </source>
</evidence>
<dbReference type="InterPro" id="IPR045174">
    <property type="entry name" value="Dof"/>
</dbReference>
<comment type="subcellular location">
    <subcellularLocation>
        <location evidence="8 9">Nucleus</location>
    </subcellularLocation>
</comment>
<dbReference type="InterPro" id="IPR003851">
    <property type="entry name" value="Znf_Dof"/>
</dbReference>
<feature type="region of interest" description="Disordered" evidence="10">
    <location>
        <begin position="79"/>
        <end position="103"/>
    </location>
</feature>
<comment type="caution">
    <text evidence="12">The sequence shown here is derived from an EMBL/GenBank/DDBJ whole genome shotgun (WGS) entry which is preliminary data.</text>
</comment>
<dbReference type="PROSITE" id="PS01361">
    <property type="entry name" value="ZF_DOF_1"/>
    <property type="match status" value="1"/>
</dbReference>
<keyword evidence="4 9" id="KW-0805">Transcription regulation</keyword>
<dbReference type="Pfam" id="PF02701">
    <property type="entry name" value="Zn_ribbon_Dof"/>
    <property type="match status" value="1"/>
</dbReference>
<evidence type="ECO:0000256" key="3">
    <source>
        <dbReference type="ARBA" id="ARBA00022833"/>
    </source>
</evidence>
<evidence type="ECO:0000313" key="13">
    <source>
        <dbReference type="Proteomes" id="UP001634393"/>
    </source>
</evidence>
<evidence type="ECO:0000259" key="11">
    <source>
        <dbReference type="PROSITE" id="PS50884"/>
    </source>
</evidence>
<dbReference type="AlphaFoldDB" id="A0ABD3U9E7"/>
<evidence type="ECO:0000256" key="4">
    <source>
        <dbReference type="ARBA" id="ARBA00023015"/>
    </source>
</evidence>
<keyword evidence="7 8" id="KW-0539">Nucleus</keyword>
<dbReference type="GO" id="GO:0003677">
    <property type="term" value="F:DNA binding"/>
    <property type="evidence" value="ECO:0007669"/>
    <property type="project" value="UniProtKB-UniRule"/>
</dbReference>
<keyword evidence="2 8" id="KW-0863">Zinc-finger</keyword>
<keyword evidence="6 9" id="KW-0804">Transcription</keyword>
<feature type="domain" description="Dof-type" evidence="11">
    <location>
        <begin position="28"/>
        <end position="82"/>
    </location>
</feature>
<feature type="compositionally biased region" description="Basic and acidic residues" evidence="10">
    <location>
        <begin position="8"/>
        <end position="17"/>
    </location>
</feature>
<evidence type="ECO:0000256" key="2">
    <source>
        <dbReference type="ARBA" id="ARBA00022771"/>
    </source>
</evidence>
<dbReference type="GO" id="GO:0003700">
    <property type="term" value="F:DNA-binding transcription factor activity"/>
    <property type="evidence" value="ECO:0007669"/>
    <property type="project" value="UniProtKB-UniRule"/>
</dbReference>
<evidence type="ECO:0000256" key="5">
    <source>
        <dbReference type="ARBA" id="ARBA00023125"/>
    </source>
</evidence>
<keyword evidence="13" id="KW-1185">Reference proteome</keyword>
<evidence type="ECO:0000313" key="12">
    <source>
        <dbReference type="EMBL" id="KAL3845113.1"/>
    </source>
</evidence>
<keyword evidence="5 8" id="KW-0238">DNA-binding</keyword>
<feature type="compositionally biased region" description="Low complexity" evidence="10">
    <location>
        <begin position="82"/>
        <end position="103"/>
    </location>
</feature>